<keyword evidence="2" id="KW-1185">Reference proteome</keyword>
<proteinExistence type="predicted"/>
<reference evidence="1 2" key="1">
    <citation type="journal article" date="2015" name="Genome Biol. Evol.">
        <title>Characterization of Three Mycobacterium spp. with Potential Use in Bioremediation by Genome Sequencing and Comparative Genomics.</title>
        <authorList>
            <person name="Das S."/>
            <person name="Pettersson B.M."/>
            <person name="Behra P.R."/>
            <person name="Ramesh M."/>
            <person name="Dasgupta S."/>
            <person name="Bhattacharya A."/>
            <person name="Kirsebom L.A."/>
        </authorList>
    </citation>
    <scope>NUCLEOTIDE SEQUENCE [LARGE SCALE GENOMIC DNA]</scope>
    <source>
        <strain evidence="1 2">DSM 43826</strain>
    </source>
</reference>
<organism evidence="1 2">
    <name type="scientific">Mycolicibacterium chlorophenolicum</name>
    <dbReference type="NCBI Taxonomy" id="37916"/>
    <lineage>
        <taxon>Bacteria</taxon>
        <taxon>Bacillati</taxon>
        <taxon>Actinomycetota</taxon>
        <taxon>Actinomycetes</taxon>
        <taxon>Mycobacteriales</taxon>
        <taxon>Mycobacteriaceae</taxon>
        <taxon>Mycolicibacterium</taxon>
    </lineage>
</organism>
<dbReference type="PATRIC" id="fig|37916.4.peg.2941"/>
<dbReference type="EMBL" id="JYNL01000023">
    <property type="protein sequence ID" value="KMO76865.1"/>
    <property type="molecule type" value="Genomic_DNA"/>
</dbReference>
<gene>
    <name evidence="1" type="ORF">MCHLDSM_03014</name>
</gene>
<comment type="caution">
    <text evidence="1">The sequence shown here is derived from an EMBL/GenBank/DDBJ whole genome shotgun (WGS) entry which is preliminary data.</text>
</comment>
<dbReference type="STRING" id="37916.MCHLDSM_03014"/>
<accession>A0A0J6W0L0</accession>
<sequence length="87" mass="9038">MTGTVVRSRALRMVLAQLTGDGQALYMTYREFADCGNCVHEVAEELALIAAAFSVLATDGPGATTCVGGIDRVTDMLADALDSAGQL</sequence>
<name>A0A0J6W0L0_9MYCO</name>
<dbReference type="Proteomes" id="UP000036513">
    <property type="component" value="Unassembled WGS sequence"/>
</dbReference>
<evidence type="ECO:0000313" key="2">
    <source>
        <dbReference type="Proteomes" id="UP000036513"/>
    </source>
</evidence>
<dbReference type="AlphaFoldDB" id="A0A0J6W0L0"/>
<protein>
    <submittedName>
        <fullName evidence="1">Uncharacterized protein</fullName>
    </submittedName>
</protein>
<evidence type="ECO:0000313" key="1">
    <source>
        <dbReference type="EMBL" id="KMO76865.1"/>
    </source>
</evidence>